<name>A0ABY7VTV9_9BACT</name>
<dbReference type="RefSeq" id="WP_274150399.1">
    <property type="nucleotide sequence ID" value="NZ_CP117811.1"/>
</dbReference>
<dbReference type="Proteomes" id="UP001214250">
    <property type="component" value="Chromosome 1"/>
</dbReference>
<evidence type="ECO:0000313" key="2">
    <source>
        <dbReference type="Proteomes" id="UP001214250"/>
    </source>
</evidence>
<keyword evidence="2" id="KW-1185">Reference proteome</keyword>
<gene>
    <name evidence="1" type="ORF">PQO03_11465</name>
</gene>
<proteinExistence type="predicted"/>
<evidence type="ECO:0000313" key="1">
    <source>
        <dbReference type="EMBL" id="WDE96327.1"/>
    </source>
</evidence>
<organism evidence="1 2">
    <name type="scientific">Lentisphaera profundi</name>
    <dbReference type="NCBI Taxonomy" id="1658616"/>
    <lineage>
        <taxon>Bacteria</taxon>
        <taxon>Pseudomonadati</taxon>
        <taxon>Lentisphaerota</taxon>
        <taxon>Lentisphaeria</taxon>
        <taxon>Lentisphaerales</taxon>
        <taxon>Lentisphaeraceae</taxon>
        <taxon>Lentisphaera</taxon>
    </lineage>
</organism>
<protein>
    <submittedName>
        <fullName evidence="1">Uncharacterized protein</fullName>
    </submittedName>
</protein>
<dbReference type="EMBL" id="CP117811">
    <property type="protein sequence ID" value="WDE96327.1"/>
    <property type="molecule type" value="Genomic_DNA"/>
</dbReference>
<accession>A0ABY7VTV9</accession>
<sequence length="123" mass="14732">MNNYIRFVVGTNQESPTIQTGLITELRFLKEESELHQFEIDFIEETFEWLNDNLPCPPYETHELNNDAISWFKDSSKVFIDKFWEIKSLLEDYGKHVRILTTDEPGIIYYEDEFQIVSESENW</sequence>
<reference evidence="1 2" key="1">
    <citation type="submission" date="2023-02" db="EMBL/GenBank/DDBJ databases">
        <title>Genome sequence of Lentisphaera profundi SAORIC-696.</title>
        <authorList>
            <person name="Kim e."/>
            <person name="Cho J.-C."/>
            <person name="Choi A."/>
            <person name="Kang I."/>
        </authorList>
    </citation>
    <scope>NUCLEOTIDE SEQUENCE [LARGE SCALE GENOMIC DNA]</scope>
    <source>
        <strain evidence="1 2">SAORIC-696</strain>
    </source>
</reference>